<dbReference type="SMART" id="SM00028">
    <property type="entry name" value="TPR"/>
    <property type="match status" value="5"/>
</dbReference>
<dbReference type="OrthoDB" id="1090267at2"/>
<dbReference type="SUPFAM" id="SSF46894">
    <property type="entry name" value="C-terminal effector domain of the bipartite response regulators"/>
    <property type="match status" value="1"/>
</dbReference>
<dbReference type="InterPro" id="IPR011990">
    <property type="entry name" value="TPR-like_helical_dom_sf"/>
</dbReference>
<dbReference type="PROSITE" id="PS50005">
    <property type="entry name" value="TPR"/>
    <property type="match status" value="2"/>
</dbReference>
<keyword evidence="4 6" id="KW-0802">TPR repeat</keyword>
<organism evidence="10 11">
    <name type="scientific">Soonwooa buanensis</name>
    <dbReference type="NCBI Taxonomy" id="619805"/>
    <lineage>
        <taxon>Bacteria</taxon>
        <taxon>Pseudomonadati</taxon>
        <taxon>Bacteroidota</taxon>
        <taxon>Flavobacteriia</taxon>
        <taxon>Flavobacteriales</taxon>
        <taxon>Weeksellaceae</taxon>
        <taxon>Chryseobacterium group</taxon>
        <taxon>Soonwooa</taxon>
    </lineage>
</organism>
<evidence type="ECO:0000256" key="3">
    <source>
        <dbReference type="ARBA" id="ARBA00022737"/>
    </source>
</evidence>
<dbReference type="InterPro" id="IPR051476">
    <property type="entry name" value="Bac_ResReg_Asp_Phosphatase"/>
</dbReference>
<gene>
    <name evidence="10" type="ORF">SAMN05660477_02109</name>
</gene>
<feature type="transmembrane region" description="Helical" evidence="8">
    <location>
        <begin position="361"/>
        <end position="382"/>
    </location>
</feature>
<dbReference type="Proteomes" id="UP000191112">
    <property type="component" value="Unassembled WGS sequence"/>
</dbReference>
<dbReference type="Gene3D" id="1.25.40.10">
    <property type="entry name" value="Tetratricopeptide repeat domain"/>
    <property type="match status" value="2"/>
</dbReference>
<sequence>MLRYLLVILIFFSNLLFSQSGNQNSKDPKVIEINKYLKKSDDFINVNLDSALYYSKKANEIIDKLSTTNNKVDIFVSLGNIYLNRSNYVASLENYLKGAKIVESELLKNPKNDELLANKIHFLIRFGNVEMQQNNLNKASEYYNKAMLLLDEVKLKNLTQSNMLKLKILNNLAGVYSKKSDFRKSLNFIELARDINNKGVKDKNLDSHLLNNLGIAHIELGDFPLAIYYLEQSLQIRKSLNDQRGIAQSYNNLGEAYSKNKNYAKAESYFKNALEIGQKSSFTDSVLKSLESLSALYEKTNKTSEAFINYKAFTKLKDSLYNNETVKHTSQLEMNYRLERQKEAYDFELKQKEAQRIKLTIIYISVSVGLLLLLCLAGLWIYMQKLKIKNIELSKDKLELEHKNISLEKDKLKEEVAFQNREITSKMMFLLKKNELITNIGNQLIDLKKNASQANQKHIQDIITEVRQKKDNDVWTEFETYFTKVHPDFYSNLQKLYPDLTPNEKKLCAFLRLNMSTKDISTITYQSLNTITVSRSRLRKKLNIQGEDTNLNNFLMQL</sequence>
<dbReference type="Pfam" id="PF13424">
    <property type="entry name" value="TPR_12"/>
    <property type="match status" value="2"/>
</dbReference>
<dbReference type="PANTHER" id="PTHR46630">
    <property type="entry name" value="TETRATRICOPEPTIDE REPEAT PROTEIN 29"/>
    <property type="match status" value="1"/>
</dbReference>
<proteinExistence type="inferred from homology"/>
<protein>
    <submittedName>
        <fullName evidence="10">Tetratricopeptide repeat-containing protein</fullName>
    </submittedName>
</protein>
<evidence type="ECO:0000256" key="9">
    <source>
        <dbReference type="SAM" id="SignalP"/>
    </source>
</evidence>
<evidence type="ECO:0000256" key="5">
    <source>
        <dbReference type="ARBA" id="ARBA00038253"/>
    </source>
</evidence>
<dbReference type="RefSeq" id="WP_079667331.1">
    <property type="nucleotide sequence ID" value="NZ_FUYZ01000007.1"/>
</dbReference>
<reference evidence="10 11" key="1">
    <citation type="submission" date="2017-02" db="EMBL/GenBank/DDBJ databases">
        <authorList>
            <person name="Peterson S.W."/>
        </authorList>
    </citation>
    <scope>NUCLEOTIDE SEQUENCE [LARGE SCALE GENOMIC DNA]</scope>
    <source>
        <strain evidence="10 11">DSM 22323</strain>
    </source>
</reference>
<keyword evidence="8" id="KW-0812">Transmembrane</keyword>
<dbReference type="EMBL" id="FUYZ01000007">
    <property type="protein sequence ID" value="SKB96815.1"/>
    <property type="molecule type" value="Genomic_DNA"/>
</dbReference>
<keyword evidence="8" id="KW-0472">Membrane</keyword>
<dbReference type="InterPro" id="IPR016032">
    <property type="entry name" value="Sig_transdc_resp-reg_C-effctor"/>
</dbReference>
<evidence type="ECO:0000256" key="4">
    <source>
        <dbReference type="ARBA" id="ARBA00022803"/>
    </source>
</evidence>
<feature type="repeat" description="TPR" evidence="6">
    <location>
        <begin position="207"/>
        <end position="240"/>
    </location>
</feature>
<evidence type="ECO:0000313" key="10">
    <source>
        <dbReference type="EMBL" id="SKB96815.1"/>
    </source>
</evidence>
<evidence type="ECO:0000256" key="7">
    <source>
        <dbReference type="SAM" id="Coils"/>
    </source>
</evidence>
<dbReference type="GO" id="GO:0005737">
    <property type="term" value="C:cytoplasm"/>
    <property type="evidence" value="ECO:0007669"/>
    <property type="project" value="UniProtKB-SubCell"/>
</dbReference>
<evidence type="ECO:0000256" key="8">
    <source>
        <dbReference type="SAM" id="Phobius"/>
    </source>
</evidence>
<dbReference type="GO" id="GO:0003677">
    <property type="term" value="F:DNA binding"/>
    <property type="evidence" value="ECO:0007669"/>
    <property type="project" value="InterPro"/>
</dbReference>
<dbReference type="STRING" id="619805.SAMN05660477_02109"/>
<dbReference type="InterPro" id="IPR019734">
    <property type="entry name" value="TPR_rpt"/>
</dbReference>
<feature type="coiled-coil region" evidence="7">
    <location>
        <begin position="383"/>
        <end position="457"/>
    </location>
</feature>
<keyword evidence="9" id="KW-0732">Signal</keyword>
<keyword evidence="3" id="KW-0677">Repeat</keyword>
<dbReference type="AlphaFoldDB" id="A0A1T5FKZ0"/>
<feature type="chain" id="PRO_5012233800" evidence="9">
    <location>
        <begin position="19"/>
        <end position="558"/>
    </location>
</feature>
<keyword evidence="8" id="KW-1133">Transmembrane helix</keyword>
<keyword evidence="2" id="KW-0963">Cytoplasm</keyword>
<evidence type="ECO:0000313" key="11">
    <source>
        <dbReference type="Proteomes" id="UP000191112"/>
    </source>
</evidence>
<keyword evidence="11" id="KW-1185">Reference proteome</keyword>
<dbReference type="PANTHER" id="PTHR46630:SF1">
    <property type="entry name" value="TETRATRICOPEPTIDE REPEAT PROTEIN 29"/>
    <property type="match status" value="1"/>
</dbReference>
<comment type="similarity">
    <text evidence="5">Belongs to the Rap family.</text>
</comment>
<name>A0A1T5FKZ0_9FLAO</name>
<evidence type="ECO:0000256" key="2">
    <source>
        <dbReference type="ARBA" id="ARBA00022490"/>
    </source>
</evidence>
<keyword evidence="7" id="KW-0175">Coiled coil</keyword>
<evidence type="ECO:0000256" key="6">
    <source>
        <dbReference type="PROSITE-ProRule" id="PRU00339"/>
    </source>
</evidence>
<dbReference type="GO" id="GO:0006355">
    <property type="term" value="P:regulation of DNA-templated transcription"/>
    <property type="evidence" value="ECO:0007669"/>
    <property type="project" value="InterPro"/>
</dbReference>
<feature type="repeat" description="TPR" evidence="6">
    <location>
        <begin position="247"/>
        <end position="280"/>
    </location>
</feature>
<dbReference type="PROSITE" id="PS50293">
    <property type="entry name" value="TPR_REGION"/>
    <property type="match status" value="1"/>
</dbReference>
<evidence type="ECO:0000256" key="1">
    <source>
        <dbReference type="ARBA" id="ARBA00004496"/>
    </source>
</evidence>
<accession>A0A1T5FKZ0</accession>
<feature type="signal peptide" evidence="9">
    <location>
        <begin position="1"/>
        <end position="18"/>
    </location>
</feature>
<comment type="subcellular location">
    <subcellularLocation>
        <location evidence="1">Cytoplasm</location>
    </subcellularLocation>
</comment>
<dbReference type="SUPFAM" id="SSF48452">
    <property type="entry name" value="TPR-like"/>
    <property type="match status" value="2"/>
</dbReference>